<gene>
    <name evidence="1" type="ORF">L3X38_014116</name>
</gene>
<dbReference type="PANTHER" id="PTHR47481">
    <property type="match status" value="1"/>
</dbReference>
<dbReference type="AlphaFoldDB" id="A0AAD4ZGT2"/>
<protein>
    <recommendedName>
        <fullName evidence="3">Retrotransposon Copia-like N-terminal domain-containing protein</fullName>
    </recommendedName>
</protein>
<organism evidence="1 2">
    <name type="scientific">Prunus dulcis</name>
    <name type="common">Almond</name>
    <name type="synonym">Amygdalus dulcis</name>
    <dbReference type="NCBI Taxonomy" id="3755"/>
    <lineage>
        <taxon>Eukaryota</taxon>
        <taxon>Viridiplantae</taxon>
        <taxon>Streptophyta</taxon>
        <taxon>Embryophyta</taxon>
        <taxon>Tracheophyta</taxon>
        <taxon>Spermatophyta</taxon>
        <taxon>Magnoliopsida</taxon>
        <taxon>eudicotyledons</taxon>
        <taxon>Gunneridae</taxon>
        <taxon>Pentapetalae</taxon>
        <taxon>rosids</taxon>
        <taxon>fabids</taxon>
        <taxon>Rosales</taxon>
        <taxon>Rosaceae</taxon>
        <taxon>Amygdaloideae</taxon>
        <taxon>Amygdaleae</taxon>
        <taxon>Prunus</taxon>
    </lineage>
</organism>
<sequence>MVTATQLQIVKSPITTLIPTISTSVTVKLDDTNYLTWNFQMQLLLEGHGLLGFVDDSWLYPSRFDEDSNVEGVETDASTIWKMHDRALMQLLIATLSSTAISYVIGCTSSHDMWVQLKDRFSTVTKARVFQMKSELQNIKKGVEPV</sequence>
<reference evidence="1 2" key="1">
    <citation type="journal article" date="2022" name="G3 (Bethesda)">
        <title>Whole-genome sequence and methylome profiling of the almond [Prunus dulcis (Mill.) D.A. Webb] cultivar 'Nonpareil'.</title>
        <authorList>
            <person name="D'Amico-Willman K.M."/>
            <person name="Ouma W.Z."/>
            <person name="Meulia T."/>
            <person name="Sideli G.M."/>
            <person name="Gradziel T.M."/>
            <person name="Fresnedo-Ramirez J."/>
        </authorList>
    </citation>
    <scope>NUCLEOTIDE SEQUENCE [LARGE SCALE GENOMIC DNA]</scope>
    <source>
        <strain evidence="1">Clone GOH B32 T37-40</strain>
    </source>
</reference>
<evidence type="ECO:0000313" key="2">
    <source>
        <dbReference type="Proteomes" id="UP001054821"/>
    </source>
</evidence>
<evidence type="ECO:0000313" key="1">
    <source>
        <dbReference type="EMBL" id="KAI5346237.1"/>
    </source>
</evidence>
<dbReference type="Proteomes" id="UP001054821">
    <property type="component" value="Chromosome 2"/>
</dbReference>
<dbReference type="Pfam" id="PF14223">
    <property type="entry name" value="Retrotran_gag_2"/>
    <property type="match status" value="1"/>
</dbReference>
<name>A0AAD4ZGT2_PRUDU</name>
<keyword evidence="2" id="KW-1185">Reference proteome</keyword>
<accession>A0AAD4ZGT2</accession>
<comment type="caution">
    <text evidence="1">The sequence shown here is derived from an EMBL/GenBank/DDBJ whole genome shotgun (WGS) entry which is preliminary data.</text>
</comment>
<evidence type="ECO:0008006" key="3">
    <source>
        <dbReference type="Google" id="ProtNLM"/>
    </source>
</evidence>
<dbReference type="PANTHER" id="PTHR47481:SF31">
    <property type="entry name" value="OS01G0873500 PROTEIN"/>
    <property type="match status" value="1"/>
</dbReference>
<dbReference type="EMBL" id="JAJFAZ020000002">
    <property type="protein sequence ID" value="KAI5346237.1"/>
    <property type="molecule type" value="Genomic_DNA"/>
</dbReference>
<proteinExistence type="predicted"/>